<evidence type="ECO:0000259" key="1">
    <source>
        <dbReference type="PROSITE" id="PS51186"/>
    </source>
</evidence>
<evidence type="ECO:0000313" key="2">
    <source>
        <dbReference type="EMBL" id="MZQ85591.1"/>
    </source>
</evidence>
<feature type="domain" description="N-acetyltransferase" evidence="1">
    <location>
        <begin position="127"/>
        <end position="262"/>
    </location>
</feature>
<gene>
    <name evidence="2" type="ORF">GQF01_26065</name>
</gene>
<sequence>MISTPELIKQNMIHIMKLMSDSSPRMTYVKAPQVVRYESDLAHSLFNRIIAYKGLQAEDALSDIASIASHYKSSKLPFSWLNWSHDSDAAELASVLEEQGLKKSGHSPGMALSLEDWTYQAPAIPSFVIKPILANSELSWFKEIALPAFGLQGELGDAFTQVNAVLGIGEHAPLRHYVGFLDGRPAGVVTAFQDGETLGIYNVATSEEFRRRGIGSALTAHAIREGQAAGSKQAVLQSSDMGVSVYRALGFKEEVIIDFYIG</sequence>
<dbReference type="PROSITE" id="PS51186">
    <property type="entry name" value="GNAT"/>
    <property type="match status" value="1"/>
</dbReference>
<dbReference type="EMBL" id="WTUZ01000022">
    <property type="protein sequence ID" value="MZQ85591.1"/>
    <property type="molecule type" value="Genomic_DNA"/>
</dbReference>
<dbReference type="Proteomes" id="UP000481087">
    <property type="component" value="Unassembled WGS sequence"/>
</dbReference>
<dbReference type="AlphaFoldDB" id="A0A6L8V7J9"/>
<evidence type="ECO:0000313" key="3">
    <source>
        <dbReference type="Proteomes" id="UP000481087"/>
    </source>
</evidence>
<organism evidence="2 3">
    <name type="scientific">Paenibacillus silvestris</name>
    <dbReference type="NCBI Taxonomy" id="2606219"/>
    <lineage>
        <taxon>Bacteria</taxon>
        <taxon>Bacillati</taxon>
        <taxon>Bacillota</taxon>
        <taxon>Bacilli</taxon>
        <taxon>Bacillales</taxon>
        <taxon>Paenibacillaceae</taxon>
        <taxon>Paenibacillus</taxon>
    </lineage>
</organism>
<comment type="caution">
    <text evidence="2">The sequence shown here is derived from an EMBL/GenBank/DDBJ whole genome shotgun (WGS) entry which is preliminary data.</text>
</comment>
<dbReference type="GO" id="GO:0016747">
    <property type="term" value="F:acyltransferase activity, transferring groups other than amino-acyl groups"/>
    <property type="evidence" value="ECO:0007669"/>
    <property type="project" value="InterPro"/>
</dbReference>
<reference evidence="2 3" key="1">
    <citation type="submission" date="2019-12" db="EMBL/GenBank/DDBJ databases">
        <title>Paenibacillus sp. nov. sp. isolated from soil.</title>
        <authorList>
            <person name="Kim J."/>
            <person name="Jeong S.E."/>
            <person name="Jung H.S."/>
            <person name="Jeon C.O."/>
        </authorList>
    </citation>
    <scope>NUCLEOTIDE SEQUENCE [LARGE SCALE GENOMIC DNA]</scope>
    <source>
        <strain evidence="2 3">5J-6</strain>
    </source>
</reference>
<dbReference type="InterPro" id="IPR016181">
    <property type="entry name" value="Acyl_CoA_acyltransferase"/>
</dbReference>
<dbReference type="Gene3D" id="3.40.630.30">
    <property type="match status" value="1"/>
</dbReference>
<accession>A0A6L8V7J9</accession>
<dbReference type="InterPro" id="IPR000182">
    <property type="entry name" value="GNAT_dom"/>
</dbReference>
<dbReference type="SUPFAM" id="SSF55729">
    <property type="entry name" value="Acyl-CoA N-acyltransferases (Nat)"/>
    <property type="match status" value="1"/>
</dbReference>
<proteinExistence type="predicted"/>
<dbReference type="CDD" id="cd04301">
    <property type="entry name" value="NAT_SF"/>
    <property type="match status" value="1"/>
</dbReference>
<protein>
    <submittedName>
        <fullName evidence="2">GNAT family N-acetyltransferase</fullName>
    </submittedName>
</protein>
<keyword evidence="3" id="KW-1185">Reference proteome</keyword>
<name>A0A6L8V7J9_9BACL</name>
<dbReference type="Pfam" id="PF00583">
    <property type="entry name" value="Acetyltransf_1"/>
    <property type="match status" value="1"/>
</dbReference>
<keyword evidence="2" id="KW-0808">Transferase</keyword>